<accession>A0A3G1B805</accession>
<keyword evidence="1" id="KW-1133">Transmembrane helix</keyword>
<keyword evidence="3" id="KW-1185">Reference proteome</keyword>
<evidence type="ECO:0000313" key="2">
    <source>
        <dbReference type="EMBL" id="AJZ76354.1"/>
    </source>
</evidence>
<gene>
    <name evidence="2" type="ORF">SU86_008295</name>
</gene>
<dbReference type="EMBL" id="CP011097">
    <property type="protein sequence ID" value="AJZ76354.1"/>
    <property type="molecule type" value="Genomic_DNA"/>
</dbReference>
<dbReference type="RefSeq" id="WP_048187064.1">
    <property type="nucleotide sequence ID" value="NZ_CP011097.1"/>
</dbReference>
<evidence type="ECO:0008006" key="4">
    <source>
        <dbReference type="Google" id="ProtNLM"/>
    </source>
</evidence>
<dbReference type="STRING" id="1603555.SU86_008295"/>
<dbReference type="GeneID" id="24874560"/>
<keyword evidence="1" id="KW-0472">Membrane</keyword>
<dbReference type="AlphaFoldDB" id="A0A3G1B805"/>
<dbReference type="KEGG" id="tah:SU86_008295"/>
<dbReference type="OrthoDB" id="12007at2157"/>
<proteinExistence type="predicted"/>
<evidence type="ECO:0000256" key="1">
    <source>
        <dbReference type="SAM" id="Phobius"/>
    </source>
</evidence>
<protein>
    <recommendedName>
        <fullName evidence="4">PDGLE domain-containing protein</fullName>
    </recommendedName>
</protein>
<evidence type="ECO:0000313" key="3">
    <source>
        <dbReference type="Proteomes" id="UP000266745"/>
    </source>
</evidence>
<dbReference type="Proteomes" id="UP000266745">
    <property type="component" value="Chromosome"/>
</dbReference>
<keyword evidence="1" id="KW-0812">Transmembrane</keyword>
<reference evidence="2 3" key="1">
    <citation type="journal article" date="2016" name="Sci. Rep.">
        <title>A novel ammonia-oxidizing archaeon from wastewater treatment plant: Its enrichment, physiological and genomic characteristics.</title>
        <authorList>
            <person name="Li Y."/>
            <person name="Ding K."/>
            <person name="Wen X."/>
            <person name="Zhang B."/>
            <person name="Shen B."/>
            <person name="Yang Y."/>
        </authorList>
    </citation>
    <scope>NUCLEOTIDE SEQUENCE [LARGE SCALE GENOMIC DNA]</scope>
    <source>
        <strain evidence="2 3">SAT1</strain>
    </source>
</reference>
<organism evidence="2 3">
    <name type="scientific">Candidatus Nitrosotenuis cloacae</name>
    <dbReference type="NCBI Taxonomy" id="1603555"/>
    <lineage>
        <taxon>Archaea</taxon>
        <taxon>Nitrososphaerota</taxon>
        <taxon>Candidatus Nitrosotenuis</taxon>
    </lineage>
</organism>
<feature type="transmembrane region" description="Helical" evidence="1">
    <location>
        <begin position="76"/>
        <end position="96"/>
    </location>
</feature>
<name>A0A3G1B805_9ARCH</name>
<sequence>MNKVLFGAAIIAAAVISMGMTEQAFAQYMGNVDQDSGKTGKNTLEEALKLQRERVTSAAENPATGSGTPYLAADGVLGASAIAAAVFGGIAAAFFFRGRTGRYAAQGRG</sequence>